<sequence>MPAIMKALAGQDKHKLEEHNREWDDWVSSYNGSVYFGTPAISTTRINRINGFRKSNTDATL</sequence>
<accession>A0A915II69</accession>
<protein>
    <submittedName>
        <fullName evidence="2">Uncharacterized protein</fullName>
    </submittedName>
</protein>
<dbReference type="AlphaFoldDB" id="A0A915II69"/>
<evidence type="ECO:0000313" key="2">
    <source>
        <dbReference type="WBParaSite" id="nRc.2.0.1.t13504-RA"/>
    </source>
</evidence>
<name>A0A915II69_ROMCU</name>
<dbReference type="Proteomes" id="UP000887565">
    <property type="component" value="Unplaced"/>
</dbReference>
<organism evidence="1 2">
    <name type="scientific">Romanomermis culicivorax</name>
    <name type="common">Nematode worm</name>
    <dbReference type="NCBI Taxonomy" id="13658"/>
    <lineage>
        <taxon>Eukaryota</taxon>
        <taxon>Metazoa</taxon>
        <taxon>Ecdysozoa</taxon>
        <taxon>Nematoda</taxon>
        <taxon>Enoplea</taxon>
        <taxon>Dorylaimia</taxon>
        <taxon>Mermithida</taxon>
        <taxon>Mermithoidea</taxon>
        <taxon>Mermithidae</taxon>
        <taxon>Romanomermis</taxon>
    </lineage>
</organism>
<keyword evidence="1" id="KW-1185">Reference proteome</keyword>
<evidence type="ECO:0000313" key="1">
    <source>
        <dbReference type="Proteomes" id="UP000887565"/>
    </source>
</evidence>
<reference evidence="2" key="1">
    <citation type="submission" date="2022-11" db="UniProtKB">
        <authorList>
            <consortium name="WormBaseParasite"/>
        </authorList>
    </citation>
    <scope>IDENTIFICATION</scope>
</reference>
<dbReference type="WBParaSite" id="nRc.2.0.1.t13504-RA">
    <property type="protein sequence ID" value="nRc.2.0.1.t13504-RA"/>
    <property type="gene ID" value="nRc.2.0.1.g13504"/>
</dbReference>
<proteinExistence type="predicted"/>